<dbReference type="STRING" id="504805.SAMN05421505_15126"/>
<dbReference type="RefSeq" id="WP_218126074.1">
    <property type="nucleotide sequence ID" value="NZ_FNCN01000051.1"/>
</dbReference>
<keyword evidence="3" id="KW-0804">Transcription</keyword>
<dbReference type="InterPro" id="IPR004111">
    <property type="entry name" value="Repressor_TetR_C"/>
</dbReference>
<keyword evidence="1" id="KW-0805">Transcription regulation</keyword>
<dbReference type="PROSITE" id="PS50977">
    <property type="entry name" value="HTH_TETR_2"/>
    <property type="match status" value="1"/>
</dbReference>
<dbReference type="PANTHER" id="PTHR30055">
    <property type="entry name" value="HTH-TYPE TRANSCRIPTIONAL REGULATOR RUTR"/>
    <property type="match status" value="1"/>
</dbReference>
<reference evidence="7 8" key="1">
    <citation type="submission" date="2016-10" db="EMBL/GenBank/DDBJ databases">
        <authorList>
            <person name="de Groot N.N."/>
        </authorList>
    </citation>
    <scope>NUCLEOTIDE SEQUENCE [LARGE SCALE GENOMIC DNA]</scope>
    <source>
        <strain evidence="7 8">CPCC 201354</strain>
    </source>
</reference>
<dbReference type="EMBL" id="FNCN01000051">
    <property type="protein sequence ID" value="SDI43517.1"/>
    <property type="molecule type" value="Genomic_DNA"/>
</dbReference>
<keyword evidence="2 4" id="KW-0238">DNA-binding</keyword>
<gene>
    <name evidence="7" type="ORF">SAMN05421505_15126</name>
</gene>
<evidence type="ECO:0000256" key="5">
    <source>
        <dbReference type="SAM" id="MobiDB-lite"/>
    </source>
</evidence>
<dbReference type="SUPFAM" id="SSF46689">
    <property type="entry name" value="Homeodomain-like"/>
    <property type="match status" value="1"/>
</dbReference>
<dbReference type="Gene3D" id="1.10.357.10">
    <property type="entry name" value="Tetracycline Repressor, domain 2"/>
    <property type="match status" value="1"/>
</dbReference>
<dbReference type="AlphaFoldDB" id="A0A1G8KJ98"/>
<dbReference type="PANTHER" id="PTHR30055:SF151">
    <property type="entry name" value="TRANSCRIPTIONAL REGULATORY PROTEIN"/>
    <property type="match status" value="1"/>
</dbReference>
<evidence type="ECO:0000256" key="3">
    <source>
        <dbReference type="ARBA" id="ARBA00023163"/>
    </source>
</evidence>
<evidence type="ECO:0000256" key="2">
    <source>
        <dbReference type="ARBA" id="ARBA00023125"/>
    </source>
</evidence>
<accession>A0A1G8KJ98</accession>
<dbReference type="Proteomes" id="UP000198923">
    <property type="component" value="Unassembled WGS sequence"/>
</dbReference>
<protein>
    <submittedName>
        <fullName evidence="7">Regulatory protein, tetR family</fullName>
    </submittedName>
</protein>
<dbReference type="InterPro" id="IPR050109">
    <property type="entry name" value="HTH-type_TetR-like_transc_reg"/>
</dbReference>
<name>A0A1G8KJ98_9ACTN</name>
<dbReference type="GO" id="GO:0045892">
    <property type="term" value="P:negative regulation of DNA-templated transcription"/>
    <property type="evidence" value="ECO:0007669"/>
    <property type="project" value="InterPro"/>
</dbReference>
<keyword evidence="8" id="KW-1185">Reference proteome</keyword>
<feature type="DNA-binding region" description="H-T-H motif" evidence="4">
    <location>
        <begin position="44"/>
        <end position="63"/>
    </location>
</feature>
<sequence>MSDSVAVWARPERGRRGPAPERSRDQIARAAIAIADADGLAAVSMREVAASLGTGPASLYRYVRAREDLLDLMADAVLAELELSAAPSTDWVDDLVALAGEVKAVHLRHPWLLDLPPQPSRLGPRAIDLIEHALGLMRHLPVQGRVKLEVIGVVNSLVAQFARHETAAEAPVSDRQAAQTAYLGKVAADGSHPLLAAALADTAPGDALDVFEPTIRHVAMGLTGIAHR</sequence>
<evidence type="ECO:0000256" key="4">
    <source>
        <dbReference type="PROSITE-ProRule" id="PRU00335"/>
    </source>
</evidence>
<dbReference type="GO" id="GO:0000976">
    <property type="term" value="F:transcription cis-regulatory region binding"/>
    <property type="evidence" value="ECO:0007669"/>
    <property type="project" value="TreeGrafter"/>
</dbReference>
<organism evidence="7 8">
    <name type="scientific">Sinosporangium album</name>
    <dbReference type="NCBI Taxonomy" id="504805"/>
    <lineage>
        <taxon>Bacteria</taxon>
        <taxon>Bacillati</taxon>
        <taxon>Actinomycetota</taxon>
        <taxon>Actinomycetes</taxon>
        <taxon>Streptosporangiales</taxon>
        <taxon>Streptosporangiaceae</taxon>
        <taxon>Sinosporangium</taxon>
    </lineage>
</organism>
<dbReference type="Pfam" id="PF02909">
    <property type="entry name" value="TetR_C_1"/>
    <property type="match status" value="1"/>
</dbReference>
<feature type="domain" description="HTH tetR-type" evidence="6">
    <location>
        <begin position="21"/>
        <end position="81"/>
    </location>
</feature>
<evidence type="ECO:0000313" key="7">
    <source>
        <dbReference type="EMBL" id="SDI43517.1"/>
    </source>
</evidence>
<dbReference type="GO" id="GO:0003700">
    <property type="term" value="F:DNA-binding transcription factor activity"/>
    <property type="evidence" value="ECO:0007669"/>
    <property type="project" value="TreeGrafter"/>
</dbReference>
<evidence type="ECO:0000256" key="1">
    <source>
        <dbReference type="ARBA" id="ARBA00023015"/>
    </source>
</evidence>
<dbReference type="InterPro" id="IPR036271">
    <property type="entry name" value="Tet_transcr_reg_TetR-rel_C_sf"/>
</dbReference>
<proteinExistence type="predicted"/>
<feature type="compositionally biased region" description="Basic and acidic residues" evidence="5">
    <location>
        <begin position="10"/>
        <end position="23"/>
    </location>
</feature>
<evidence type="ECO:0000259" key="6">
    <source>
        <dbReference type="PROSITE" id="PS50977"/>
    </source>
</evidence>
<dbReference type="InterPro" id="IPR001647">
    <property type="entry name" value="HTH_TetR"/>
</dbReference>
<feature type="region of interest" description="Disordered" evidence="5">
    <location>
        <begin position="1"/>
        <end position="23"/>
    </location>
</feature>
<dbReference type="InterPro" id="IPR009057">
    <property type="entry name" value="Homeodomain-like_sf"/>
</dbReference>
<dbReference type="Gene3D" id="1.10.10.60">
    <property type="entry name" value="Homeodomain-like"/>
    <property type="match status" value="1"/>
</dbReference>
<dbReference type="SUPFAM" id="SSF48498">
    <property type="entry name" value="Tetracyclin repressor-like, C-terminal domain"/>
    <property type="match status" value="1"/>
</dbReference>
<evidence type="ECO:0000313" key="8">
    <source>
        <dbReference type="Proteomes" id="UP000198923"/>
    </source>
</evidence>
<dbReference type="Pfam" id="PF00440">
    <property type="entry name" value="TetR_N"/>
    <property type="match status" value="1"/>
</dbReference>